<keyword evidence="1" id="KW-0472">Membrane</keyword>
<gene>
    <name evidence="2" type="ORF">LCGC14_2059880</name>
</gene>
<reference evidence="2" key="1">
    <citation type="journal article" date="2015" name="Nature">
        <title>Complex archaea that bridge the gap between prokaryotes and eukaryotes.</title>
        <authorList>
            <person name="Spang A."/>
            <person name="Saw J.H."/>
            <person name="Jorgensen S.L."/>
            <person name="Zaremba-Niedzwiedzka K."/>
            <person name="Martijn J."/>
            <person name="Lind A.E."/>
            <person name="van Eijk R."/>
            <person name="Schleper C."/>
            <person name="Guy L."/>
            <person name="Ettema T.J."/>
        </authorList>
    </citation>
    <scope>NUCLEOTIDE SEQUENCE</scope>
</reference>
<keyword evidence="1" id="KW-0812">Transmembrane</keyword>
<feature type="transmembrane region" description="Helical" evidence="1">
    <location>
        <begin position="5"/>
        <end position="24"/>
    </location>
</feature>
<evidence type="ECO:0000313" key="2">
    <source>
        <dbReference type="EMBL" id="KKL74938.1"/>
    </source>
</evidence>
<organism evidence="2">
    <name type="scientific">marine sediment metagenome</name>
    <dbReference type="NCBI Taxonomy" id="412755"/>
    <lineage>
        <taxon>unclassified sequences</taxon>
        <taxon>metagenomes</taxon>
        <taxon>ecological metagenomes</taxon>
    </lineage>
</organism>
<name>A0A0F9ELF5_9ZZZZ</name>
<feature type="transmembrane region" description="Helical" evidence="1">
    <location>
        <begin position="30"/>
        <end position="46"/>
    </location>
</feature>
<proteinExistence type="predicted"/>
<comment type="caution">
    <text evidence="2">The sequence shown here is derived from an EMBL/GenBank/DDBJ whole genome shotgun (WGS) entry which is preliminary data.</text>
</comment>
<dbReference type="EMBL" id="LAZR01024497">
    <property type="protein sequence ID" value="KKL74938.1"/>
    <property type="molecule type" value="Genomic_DNA"/>
</dbReference>
<keyword evidence="1" id="KW-1133">Transmembrane helix</keyword>
<dbReference type="AlphaFoldDB" id="A0A0F9ELF5"/>
<accession>A0A0F9ELF5</accession>
<sequence>MEEKIFNFLIVWTFFTGLYAFTYIEVFHQGFFLTWWRFFTFRIYVYKEDKRKKR</sequence>
<protein>
    <submittedName>
        <fullName evidence="2">Uncharacterized protein</fullName>
    </submittedName>
</protein>
<evidence type="ECO:0000256" key="1">
    <source>
        <dbReference type="SAM" id="Phobius"/>
    </source>
</evidence>